<reference evidence="1" key="1">
    <citation type="journal article" date="2018" name="Genome Biol.">
        <title>SKESA: strategic k-mer extension for scrupulous assemblies.</title>
        <authorList>
            <person name="Souvorov A."/>
            <person name="Agarwala R."/>
            <person name="Lipman D.J."/>
        </authorList>
    </citation>
    <scope>NUCLEOTIDE SEQUENCE</scope>
    <source>
        <strain evidence="1">OLC2673_Aeromonas</strain>
    </source>
</reference>
<sequence length="115" mass="13444">MKQKLLNALSKLSEYYETKCTQLNNYLSLRKLNASIKKQEKVKAKAERERVKFIKSQQFIMAIVEPKSYIISHDNKLYTISINEEGVEVLELITQREVQNESQLITLLMEVNKHG</sequence>
<name>A0AAD3YL95_AERHY</name>
<proteinExistence type="predicted"/>
<comment type="caution">
    <text evidence="1">The sequence shown here is derived from an EMBL/GenBank/DDBJ whole genome shotgun (WGS) entry which is preliminary data.</text>
</comment>
<accession>A0AAD3YL95</accession>
<evidence type="ECO:0000313" key="2">
    <source>
        <dbReference type="Proteomes" id="UP000859505"/>
    </source>
</evidence>
<dbReference type="AlphaFoldDB" id="A0AAD3YL95"/>
<reference evidence="1" key="2">
    <citation type="submission" date="2020-01" db="EMBL/GenBank/DDBJ databases">
        <authorList>
            <consortium name="NCBI Pathogen Detection Project"/>
        </authorList>
    </citation>
    <scope>NUCLEOTIDE SEQUENCE</scope>
    <source>
        <strain evidence="1">OLC2673_Aeromonas</strain>
    </source>
</reference>
<gene>
    <name evidence="1" type="ORF">JAJ28_003089</name>
</gene>
<dbReference type="EMBL" id="DACTUL010000026">
    <property type="protein sequence ID" value="HAT6345323.1"/>
    <property type="molecule type" value="Genomic_DNA"/>
</dbReference>
<evidence type="ECO:0000313" key="1">
    <source>
        <dbReference type="EMBL" id="HAT6345323.1"/>
    </source>
</evidence>
<protein>
    <submittedName>
        <fullName evidence="1">Uncharacterized protein</fullName>
    </submittedName>
</protein>
<dbReference type="Proteomes" id="UP000859505">
    <property type="component" value="Unassembled WGS sequence"/>
</dbReference>
<organism evidence="1 2">
    <name type="scientific">Aeromonas hydrophila</name>
    <dbReference type="NCBI Taxonomy" id="644"/>
    <lineage>
        <taxon>Bacteria</taxon>
        <taxon>Pseudomonadati</taxon>
        <taxon>Pseudomonadota</taxon>
        <taxon>Gammaproteobacteria</taxon>
        <taxon>Aeromonadales</taxon>
        <taxon>Aeromonadaceae</taxon>
        <taxon>Aeromonas</taxon>
    </lineage>
</organism>